<dbReference type="AlphaFoldDB" id="A0A0A9ABI6"/>
<dbReference type="EMBL" id="GBRH01250597">
    <property type="protein sequence ID" value="JAD47298.1"/>
    <property type="molecule type" value="Transcribed_RNA"/>
</dbReference>
<reference evidence="1" key="2">
    <citation type="journal article" date="2015" name="Data Brief">
        <title>Shoot transcriptome of the giant reed, Arundo donax.</title>
        <authorList>
            <person name="Barrero R.A."/>
            <person name="Guerrero F.D."/>
            <person name="Moolhuijzen P."/>
            <person name="Goolsby J.A."/>
            <person name="Tidwell J."/>
            <person name="Bellgard S.E."/>
            <person name="Bellgard M.I."/>
        </authorList>
    </citation>
    <scope>NUCLEOTIDE SEQUENCE</scope>
    <source>
        <tissue evidence="1">Shoot tissue taken approximately 20 cm above the soil surface</tissue>
    </source>
</reference>
<reference evidence="1" key="1">
    <citation type="submission" date="2014-09" db="EMBL/GenBank/DDBJ databases">
        <authorList>
            <person name="Magalhaes I.L.F."/>
            <person name="Oliveira U."/>
            <person name="Santos F.R."/>
            <person name="Vidigal T.H.D.A."/>
            <person name="Brescovit A.D."/>
            <person name="Santos A.J."/>
        </authorList>
    </citation>
    <scope>NUCLEOTIDE SEQUENCE</scope>
    <source>
        <tissue evidence="1">Shoot tissue taken approximately 20 cm above the soil surface</tissue>
    </source>
</reference>
<name>A0A0A9ABI6_ARUDO</name>
<accession>A0A0A9ABI6</accession>
<evidence type="ECO:0000313" key="1">
    <source>
        <dbReference type="EMBL" id="JAD47298.1"/>
    </source>
</evidence>
<organism evidence="1">
    <name type="scientific">Arundo donax</name>
    <name type="common">Giant reed</name>
    <name type="synonym">Donax arundinaceus</name>
    <dbReference type="NCBI Taxonomy" id="35708"/>
    <lineage>
        <taxon>Eukaryota</taxon>
        <taxon>Viridiplantae</taxon>
        <taxon>Streptophyta</taxon>
        <taxon>Embryophyta</taxon>
        <taxon>Tracheophyta</taxon>
        <taxon>Spermatophyta</taxon>
        <taxon>Magnoliopsida</taxon>
        <taxon>Liliopsida</taxon>
        <taxon>Poales</taxon>
        <taxon>Poaceae</taxon>
        <taxon>PACMAD clade</taxon>
        <taxon>Arundinoideae</taxon>
        <taxon>Arundineae</taxon>
        <taxon>Arundo</taxon>
    </lineage>
</organism>
<protein>
    <submittedName>
        <fullName evidence="1">Uncharacterized protein</fullName>
    </submittedName>
</protein>
<proteinExistence type="predicted"/>
<sequence>MFSQCVSVPCLMKFRLSIPIPVRHHCLLQNRWQAQAILVPSNGYHTLNVLNDTIVPS</sequence>